<dbReference type="Proteomes" id="UP001241092">
    <property type="component" value="Chromosome"/>
</dbReference>
<reference evidence="1" key="1">
    <citation type="submission" date="2023-03" db="EMBL/GenBank/DDBJ databases">
        <title>Draft genome sequence of a Mycolicibacterium mageritense strain H4_3_1 isolated from a hybrid biological-inorganic system reactor.</title>
        <authorList>
            <person name="Feng X."/>
            <person name="Kazama D."/>
            <person name="Sato K."/>
            <person name="Kobayashi H."/>
        </authorList>
    </citation>
    <scope>NUCLEOTIDE SEQUENCE</scope>
    <source>
        <strain evidence="1">H4_3_1</strain>
    </source>
</reference>
<gene>
    <name evidence="1" type="primary">espK</name>
    <name evidence="1" type="ORF">hbim_02333</name>
</gene>
<sequence>MWLTALTKDGSIVVANNYGLAYIPENVKLPEQVRFASADESISPQQRGTWATYPMLALHGWAQARDTTLRVVIGLEEQLKGFDSGAASIVLQPDDLPEDGSMQGRSRLAVIAPDVSERLAKIPDSGLLDLLPPAPVDPQPPEDRRVKLLMEVFRPLLIKDPARISKQLKAMIVYADYMYETALHRAYTASDPGVLRDSITEALYWQHLGVLNSDAVAEDPS</sequence>
<organism evidence="1 2">
    <name type="scientific">Mycolicibacterium mageritense</name>
    <name type="common">Mycobacterium mageritense</name>
    <dbReference type="NCBI Taxonomy" id="53462"/>
    <lineage>
        <taxon>Bacteria</taxon>
        <taxon>Bacillati</taxon>
        <taxon>Actinomycetota</taxon>
        <taxon>Actinomycetes</taxon>
        <taxon>Mycobacteriales</taxon>
        <taxon>Mycobacteriaceae</taxon>
        <taxon>Mycolicibacterium</taxon>
    </lineage>
</organism>
<proteinExistence type="predicted"/>
<dbReference type="RefSeq" id="WP_286214912.1">
    <property type="nucleotide sequence ID" value="NZ_AP027452.1"/>
</dbReference>
<evidence type="ECO:0000313" key="1">
    <source>
        <dbReference type="EMBL" id="BDY28399.1"/>
    </source>
</evidence>
<dbReference type="EMBL" id="AP027452">
    <property type="protein sequence ID" value="BDY28399.1"/>
    <property type="molecule type" value="Genomic_DNA"/>
</dbReference>
<evidence type="ECO:0000313" key="2">
    <source>
        <dbReference type="Proteomes" id="UP001241092"/>
    </source>
</evidence>
<protein>
    <submittedName>
        <fullName evidence="1">ESX-1 secretion-associated protein EspK</fullName>
    </submittedName>
</protein>
<dbReference type="AlphaFoldDB" id="A0AAI8TT62"/>
<accession>A0AAI8TT62</accession>
<name>A0AAI8TT62_MYCME</name>